<name>A0A1M2W0C5_TRAPU</name>
<evidence type="ECO:0000313" key="4">
    <source>
        <dbReference type="Proteomes" id="UP000184267"/>
    </source>
</evidence>
<gene>
    <name evidence="3" type="ORF">TRAPUB_10211</name>
</gene>
<organism evidence="3 4">
    <name type="scientific">Trametes pubescens</name>
    <name type="common">White-rot fungus</name>
    <dbReference type="NCBI Taxonomy" id="154538"/>
    <lineage>
        <taxon>Eukaryota</taxon>
        <taxon>Fungi</taxon>
        <taxon>Dikarya</taxon>
        <taxon>Basidiomycota</taxon>
        <taxon>Agaricomycotina</taxon>
        <taxon>Agaricomycetes</taxon>
        <taxon>Polyporales</taxon>
        <taxon>Polyporaceae</taxon>
        <taxon>Trametes</taxon>
    </lineage>
</organism>
<feature type="transmembrane region" description="Helical" evidence="2">
    <location>
        <begin position="42"/>
        <end position="60"/>
    </location>
</feature>
<feature type="region of interest" description="Disordered" evidence="1">
    <location>
        <begin position="137"/>
        <end position="165"/>
    </location>
</feature>
<comment type="caution">
    <text evidence="3">The sequence shown here is derived from an EMBL/GenBank/DDBJ whole genome shotgun (WGS) entry which is preliminary data.</text>
</comment>
<dbReference type="EMBL" id="MNAD01000419">
    <property type="protein sequence ID" value="OJT13243.1"/>
    <property type="molecule type" value="Genomic_DNA"/>
</dbReference>
<dbReference type="AlphaFoldDB" id="A0A1M2W0C5"/>
<accession>A0A1M2W0C5</accession>
<protein>
    <submittedName>
        <fullName evidence="3">Uncharacterized protein</fullName>
    </submittedName>
</protein>
<dbReference type="Proteomes" id="UP000184267">
    <property type="component" value="Unassembled WGS sequence"/>
</dbReference>
<evidence type="ECO:0000256" key="2">
    <source>
        <dbReference type="SAM" id="Phobius"/>
    </source>
</evidence>
<keyword evidence="2" id="KW-1133">Transmembrane helix</keyword>
<sequence length="194" mass="21534">MANLNPVVRRGRNVLIGASAMMFTDQMAVDIYFDDFWDGEGPLMWVAVVCVGWGMLIALVQHVAQRAGPWEFDDMLLHQIAVQDIGIHPFNPPGPLPNVPVGQPLPAVGGYIVNGHAVQGLHIPWHHRVELRRSAPGNPPLHYNQHLPRKGRRAEPPAIKPGGSHRVFSTITYSTQVQNFRRIKEVPSADEENA</sequence>
<dbReference type="OrthoDB" id="2739947at2759"/>
<reference evidence="3 4" key="1">
    <citation type="submission" date="2016-10" db="EMBL/GenBank/DDBJ databases">
        <title>Genome sequence of the basidiomycete white-rot fungus Trametes pubescens.</title>
        <authorList>
            <person name="Makela M.R."/>
            <person name="Granchi Z."/>
            <person name="Peng M."/>
            <person name="De Vries R.P."/>
            <person name="Grigoriev I."/>
            <person name="Riley R."/>
            <person name="Hilden K."/>
        </authorList>
    </citation>
    <scope>NUCLEOTIDE SEQUENCE [LARGE SCALE GENOMIC DNA]</scope>
    <source>
        <strain evidence="3 4">FBCC735</strain>
    </source>
</reference>
<keyword evidence="4" id="KW-1185">Reference proteome</keyword>
<proteinExistence type="predicted"/>
<dbReference type="OMA" id="WHHRVEL"/>
<evidence type="ECO:0000256" key="1">
    <source>
        <dbReference type="SAM" id="MobiDB-lite"/>
    </source>
</evidence>
<evidence type="ECO:0000313" key="3">
    <source>
        <dbReference type="EMBL" id="OJT13243.1"/>
    </source>
</evidence>
<keyword evidence="2" id="KW-0472">Membrane</keyword>
<keyword evidence="2" id="KW-0812">Transmembrane</keyword>